<dbReference type="Proteomes" id="UP000006810">
    <property type="component" value="Chromosome"/>
</dbReference>
<feature type="domain" description="Heat-inducible transcription repressor HrcA C-terminal" evidence="6">
    <location>
        <begin position="107"/>
        <end position="316"/>
    </location>
</feature>
<dbReference type="InterPro" id="IPR029016">
    <property type="entry name" value="GAF-like_dom_sf"/>
</dbReference>
<keyword evidence="4 5" id="KW-0804">Transcription</keyword>
<dbReference type="PATRIC" id="fig|496833.3.peg.811"/>
<accession>C4XES7</accession>
<dbReference type="HOGENOM" id="CLU_050019_1_0_14"/>
<name>C4XES7_MYCFP</name>
<gene>
    <name evidence="5" type="primary">hrcA</name>
    <name evidence="7" type="ordered locus">MBIO_0384</name>
</gene>
<evidence type="ECO:0000256" key="2">
    <source>
        <dbReference type="ARBA" id="ARBA00023015"/>
    </source>
</evidence>
<dbReference type="InterPro" id="IPR002571">
    <property type="entry name" value="HrcA"/>
</dbReference>
<keyword evidence="2 5" id="KW-0805">Transcription regulation</keyword>
<dbReference type="PANTHER" id="PTHR34824:SF1">
    <property type="entry name" value="HEAT-INDUCIBLE TRANSCRIPTION REPRESSOR HRCA"/>
    <property type="match status" value="1"/>
</dbReference>
<proteinExistence type="inferred from homology"/>
<dbReference type="EMBL" id="AP009608">
    <property type="protein sequence ID" value="BAH69649.1"/>
    <property type="molecule type" value="Genomic_DNA"/>
</dbReference>
<dbReference type="AlphaFoldDB" id="C4XES7"/>
<organism evidence="7 8">
    <name type="scientific">Mycoplasmopsis fermentans (strain ATCC 19989 / NBRC 14854 / NCTC 10117 / PG18)</name>
    <name type="common">Mycoplasma fermentans</name>
    <dbReference type="NCBI Taxonomy" id="496833"/>
    <lineage>
        <taxon>Bacteria</taxon>
        <taxon>Bacillati</taxon>
        <taxon>Mycoplasmatota</taxon>
        <taxon>Mycoplasmoidales</taxon>
        <taxon>Metamycoplasmataceae</taxon>
        <taxon>Mycoplasmopsis</taxon>
    </lineage>
</organism>
<dbReference type="Gene3D" id="3.30.450.40">
    <property type="match status" value="1"/>
</dbReference>
<comment type="similarity">
    <text evidence="5">Belongs to the HrcA family.</text>
</comment>
<evidence type="ECO:0000313" key="8">
    <source>
        <dbReference type="Proteomes" id="UP000006810"/>
    </source>
</evidence>
<dbReference type="GO" id="GO:0045892">
    <property type="term" value="P:negative regulation of DNA-templated transcription"/>
    <property type="evidence" value="ECO:0007669"/>
    <property type="project" value="UniProtKB-UniRule"/>
</dbReference>
<dbReference type="eggNOG" id="COG1420">
    <property type="taxonomic scope" value="Bacteria"/>
</dbReference>
<dbReference type="InterPro" id="IPR036390">
    <property type="entry name" value="WH_DNA-bd_sf"/>
</dbReference>
<dbReference type="PIRSF" id="PIRSF005485">
    <property type="entry name" value="HrcA"/>
    <property type="match status" value="1"/>
</dbReference>
<comment type="function">
    <text evidence="5">Negative regulator of class I heat shock genes (grpE-dnaK-dnaJ and groELS operons). Prevents heat-shock induction of these operons.</text>
</comment>
<reference evidence="7 8" key="1">
    <citation type="journal article" date="2009" name="Curr. Microbiol.">
        <title>Molecular cloning and expression of a novel cholinephosphotransferase involved in glycoglycerophospholipid biosynthesis of Mycoplasma fermentans.</title>
        <authorList>
            <person name="Ishida N."/>
            <person name="Irikura D."/>
            <person name="Matsuda K."/>
            <person name="Sato S."/>
            <person name="Asano K."/>
        </authorList>
    </citation>
    <scope>NUCLEOTIDE SEQUENCE [LARGE SCALE GENOMIC DNA]</scope>
    <source>
        <strain evidence="8">ATCC 19989 / NBRC 14854 / NCTC 10117 / PG18</strain>
    </source>
</reference>
<dbReference type="InterPro" id="IPR021153">
    <property type="entry name" value="HrcA_C"/>
</dbReference>
<dbReference type="InterPro" id="IPR036388">
    <property type="entry name" value="WH-like_DNA-bd_sf"/>
</dbReference>
<dbReference type="Pfam" id="PF01628">
    <property type="entry name" value="HrcA"/>
    <property type="match status" value="1"/>
</dbReference>
<evidence type="ECO:0000256" key="5">
    <source>
        <dbReference type="HAMAP-Rule" id="MF_00081"/>
    </source>
</evidence>
<evidence type="ECO:0000313" key="7">
    <source>
        <dbReference type="EMBL" id="BAH69649.1"/>
    </source>
</evidence>
<dbReference type="SUPFAM" id="SSF55781">
    <property type="entry name" value="GAF domain-like"/>
    <property type="match status" value="1"/>
</dbReference>
<dbReference type="PANTHER" id="PTHR34824">
    <property type="entry name" value="HEAT-INDUCIBLE TRANSCRIPTION REPRESSOR HRCA"/>
    <property type="match status" value="1"/>
</dbReference>
<dbReference type="GO" id="GO:0003677">
    <property type="term" value="F:DNA binding"/>
    <property type="evidence" value="ECO:0007669"/>
    <property type="project" value="InterPro"/>
</dbReference>
<dbReference type="Gene3D" id="3.30.390.60">
    <property type="entry name" value="Heat-inducible transcription repressor hrca homolog, domain 3"/>
    <property type="match status" value="1"/>
</dbReference>
<dbReference type="NCBIfam" id="TIGR00331">
    <property type="entry name" value="hrcA"/>
    <property type="match status" value="1"/>
</dbReference>
<evidence type="ECO:0000256" key="3">
    <source>
        <dbReference type="ARBA" id="ARBA00023016"/>
    </source>
</evidence>
<evidence type="ECO:0000259" key="6">
    <source>
        <dbReference type="Pfam" id="PF01628"/>
    </source>
</evidence>
<keyword evidence="1 5" id="KW-0678">Repressor</keyword>
<evidence type="ECO:0000256" key="4">
    <source>
        <dbReference type="ARBA" id="ARBA00023163"/>
    </source>
</evidence>
<keyword evidence="3 5" id="KW-0346">Stress response</keyword>
<dbReference type="InterPro" id="IPR023120">
    <property type="entry name" value="WHTH_transcript_rep_HrcA_IDD"/>
</dbReference>
<keyword evidence="8" id="KW-1185">Reference proteome</keyword>
<dbReference type="Gene3D" id="1.10.10.10">
    <property type="entry name" value="Winged helix-like DNA-binding domain superfamily/Winged helix DNA-binding domain"/>
    <property type="match status" value="1"/>
</dbReference>
<sequence length="341" mass="38561">MMANINLNDEKKKILKYVIESYIEEGIPIGSQLLVDKYKLNISSSKVRYILNEFEEAGLLEKTHTSSGRIPSNLGYNYYVKNLVNKDSNILYEKLKDIFARRRVSIDQTVKEAAKTICETVGITLVTSESNEDATLKSIQLVPLNTAEATVILVTSYGEVTSKTITIDLNLVTMSDLKIAIRIFKERLIDVPILKLKSTAEALTPILADTIKNYESILQSFVTNVFDFQIKNENVIYGKDNIILADDISRQDLSKILHLIETKSIWQTIESEIDEDENIKIAICDDHSTFISKKLETQSKIKEIALVGTSRMDYEKGFSALKALEEFIENKPCKSKDEGDK</sequence>
<evidence type="ECO:0000256" key="1">
    <source>
        <dbReference type="ARBA" id="ARBA00022491"/>
    </source>
</evidence>
<protein>
    <recommendedName>
        <fullName evidence="5">Heat-inducible transcription repressor HrcA</fullName>
    </recommendedName>
</protein>
<dbReference type="KEGG" id="mfp:MBIO_0384"/>
<dbReference type="SUPFAM" id="SSF46785">
    <property type="entry name" value="Winged helix' DNA-binding domain"/>
    <property type="match status" value="1"/>
</dbReference>
<dbReference type="HAMAP" id="MF_00081">
    <property type="entry name" value="HrcA"/>
    <property type="match status" value="1"/>
</dbReference>